<accession>U1S1A7</accession>
<sequence length="50" mass="5410">MVHGCADTQAFTAASCGSIPKPFSTGFAPEMTGERRAEKPPGHYDGERRR</sequence>
<evidence type="ECO:0000313" key="2">
    <source>
        <dbReference type="EMBL" id="ERH25688.1"/>
    </source>
</evidence>
<name>U1S1A7_9ACTO</name>
<protein>
    <submittedName>
        <fullName evidence="2">Uncharacterized protein</fullName>
    </submittedName>
</protein>
<reference evidence="2 3" key="1">
    <citation type="submission" date="2013-08" db="EMBL/GenBank/DDBJ databases">
        <authorList>
            <person name="Weinstock G."/>
            <person name="Sodergren E."/>
            <person name="Wylie T."/>
            <person name="Fulton L."/>
            <person name="Fulton R."/>
            <person name="Fronick C."/>
            <person name="O'Laughlin M."/>
            <person name="Godfrey J."/>
            <person name="Miner T."/>
            <person name="Herter B."/>
            <person name="Appelbaum E."/>
            <person name="Cordes M."/>
            <person name="Lek S."/>
            <person name="Wollam A."/>
            <person name="Pepin K.H."/>
            <person name="Palsikar V.B."/>
            <person name="Mitreva M."/>
            <person name="Wilson R.K."/>
        </authorList>
    </citation>
    <scope>NUCLEOTIDE SEQUENCE [LARGE SCALE GENOMIC DNA]</scope>
    <source>
        <strain evidence="2 3">F0542</strain>
    </source>
</reference>
<comment type="caution">
    <text evidence="2">The sequence shown here is derived from an EMBL/GenBank/DDBJ whole genome shotgun (WGS) entry which is preliminary data.</text>
</comment>
<evidence type="ECO:0000256" key="1">
    <source>
        <dbReference type="SAM" id="MobiDB-lite"/>
    </source>
</evidence>
<dbReference type="EMBL" id="AWSE01000013">
    <property type="protein sequence ID" value="ERH25688.1"/>
    <property type="molecule type" value="Genomic_DNA"/>
</dbReference>
<dbReference type="HOGENOM" id="CLU_3113665_0_0_11"/>
<proteinExistence type="predicted"/>
<feature type="compositionally biased region" description="Basic and acidic residues" evidence="1">
    <location>
        <begin position="32"/>
        <end position="50"/>
    </location>
</feature>
<feature type="region of interest" description="Disordered" evidence="1">
    <location>
        <begin position="15"/>
        <end position="50"/>
    </location>
</feature>
<gene>
    <name evidence="2" type="ORF">HMPREF1979_00263</name>
</gene>
<organism evidence="2 3">
    <name type="scientific">Actinomyces johnsonii F0542</name>
    <dbReference type="NCBI Taxonomy" id="1321818"/>
    <lineage>
        <taxon>Bacteria</taxon>
        <taxon>Bacillati</taxon>
        <taxon>Actinomycetota</taxon>
        <taxon>Actinomycetes</taxon>
        <taxon>Actinomycetales</taxon>
        <taxon>Actinomycetaceae</taxon>
        <taxon>Actinomyces</taxon>
    </lineage>
</organism>
<evidence type="ECO:0000313" key="3">
    <source>
        <dbReference type="Proteomes" id="UP000016536"/>
    </source>
</evidence>
<dbReference type="Proteomes" id="UP000016536">
    <property type="component" value="Unassembled WGS sequence"/>
</dbReference>
<dbReference type="AlphaFoldDB" id="U1S1A7"/>
<keyword evidence="3" id="KW-1185">Reference proteome</keyword>